<reference evidence="2 4" key="1">
    <citation type="submission" date="2017-06" db="EMBL/GenBank/DDBJ databases">
        <title>Genome Sequencing of the methanotroph Methylovulum psychrotolerants str. HV10-M2 isolated from a high-altitude environment.</title>
        <authorList>
            <person name="Mateos-Rivera A."/>
        </authorList>
    </citation>
    <scope>NUCLEOTIDE SEQUENCE [LARGE SCALE GENOMIC DNA]</scope>
    <source>
        <strain evidence="2 4">HV10_M2</strain>
    </source>
</reference>
<dbReference type="Proteomes" id="UP000237423">
    <property type="component" value="Unassembled WGS sequence"/>
</dbReference>
<evidence type="ECO:0000259" key="1">
    <source>
        <dbReference type="PROSITE" id="PS50042"/>
    </source>
</evidence>
<keyword evidence="4" id="KW-1185">Reference proteome</keyword>
<dbReference type="Gene3D" id="2.60.120.10">
    <property type="entry name" value="Jelly Rolls"/>
    <property type="match status" value="1"/>
</dbReference>
<sequence>MINLVILLDDPDFIESVQFSKVKYQPDDIILKENEVSQDVYFILDGQVQISTCIGGEVDRVLPGLARLAKGDFFGELAMFDGEPRSAEVTALTACEIAKVDGSQMLSFMEKYPEKGYFVLRELFMNLVIRIRQNNLRTKTVLELYLSEHNTPKS</sequence>
<dbReference type="AlphaFoldDB" id="A0A1Z4BZ93"/>
<evidence type="ECO:0000313" key="2">
    <source>
        <dbReference type="EMBL" id="ASF46579.1"/>
    </source>
</evidence>
<evidence type="ECO:0000313" key="5">
    <source>
        <dbReference type="Proteomes" id="UP000237423"/>
    </source>
</evidence>
<dbReference type="PROSITE" id="PS50042">
    <property type="entry name" value="CNMP_BINDING_3"/>
    <property type="match status" value="1"/>
</dbReference>
<dbReference type="OrthoDB" id="5241243at2"/>
<reference evidence="3 5" key="2">
    <citation type="submission" date="2017-11" db="EMBL/GenBank/DDBJ databases">
        <title>Draft Genome Sequence of Methylobacter psychrotolerans Sph1T, an Obligate Methanotroph from Low-Temperature Environments.</title>
        <authorList>
            <person name="Oshkin I.Y."/>
            <person name="Miroshnikov K."/>
            <person name="Belova S.E."/>
            <person name="Korzhenkov A."/>
            <person name="Toshchakov S.V."/>
            <person name="Dedysh S.N."/>
        </authorList>
    </citation>
    <scope>NUCLEOTIDE SEQUENCE [LARGE SCALE GENOMIC DNA]</scope>
    <source>
        <strain evidence="3 5">Sph1</strain>
    </source>
</reference>
<dbReference type="GO" id="GO:0042391">
    <property type="term" value="P:regulation of membrane potential"/>
    <property type="evidence" value="ECO:0007669"/>
    <property type="project" value="TreeGrafter"/>
</dbReference>
<dbReference type="InterPro" id="IPR050818">
    <property type="entry name" value="KCNH_animal-type"/>
</dbReference>
<dbReference type="Proteomes" id="UP000197019">
    <property type="component" value="Chromosome"/>
</dbReference>
<dbReference type="EMBL" id="PGFZ01000001">
    <property type="protein sequence ID" value="POZ53614.1"/>
    <property type="molecule type" value="Genomic_DNA"/>
</dbReference>
<dbReference type="GO" id="GO:0005886">
    <property type="term" value="C:plasma membrane"/>
    <property type="evidence" value="ECO:0007669"/>
    <property type="project" value="TreeGrafter"/>
</dbReference>
<evidence type="ECO:0000313" key="3">
    <source>
        <dbReference type="EMBL" id="POZ53614.1"/>
    </source>
</evidence>
<dbReference type="KEGG" id="mpsy:CEK71_11130"/>
<dbReference type="EMBL" id="CP022129">
    <property type="protein sequence ID" value="ASF46579.1"/>
    <property type="molecule type" value="Genomic_DNA"/>
</dbReference>
<accession>A0A1Z4BZ93</accession>
<organism evidence="2 4">
    <name type="scientific">Methylovulum psychrotolerans</name>
    <dbReference type="NCBI Taxonomy" id="1704499"/>
    <lineage>
        <taxon>Bacteria</taxon>
        <taxon>Pseudomonadati</taxon>
        <taxon>Pseudomonadota</taxon>
        <taxon>Gammaproteobacteria</taxon>
        <taxon>Methylococcales</taxon>
        <taxon>Methylococcaceae</taxon>
        <taxon>Methylovulum</taxon>
    </lineage>
</organism>
<dbReference type="SMART" id="SM00100">
    <property type="entry name" value="cNMP"/>
    <property type="match status" value="1"/>
</dbReference>
<dbReference type="InterPro" id="IPR014710">
    <property type="entry name" value="RmlC-like_jellyroll"/>
</dbReference>
<dbReference type="RefSeq" id="WP_088619451.1">
    <property type="nucleotide sequence ID" value="NZ_CP022129.1"/>
</dbReference>
<proteinExistence type="predicted"/>
<gene>
    <name evidence="3" type="ORF">AADEFJLK_00644</name>
    <name evidence="2" type="ORF">CEK71_11130</name>
</gene>
<dbReference type="PROSITE" id="PS00889">
    <property type="entry name" value="CNMP_BINDING_2"/>
    <property type="match status" value="1"/>
</dbReference>
<dbReference type="CDD" id="cd00038">
    <property type="entry name" value="CAP_ED"/>
    <property type="match status" value="1"/>
</dbReference>
<dbReference type="InterPro" id="IPR018488">
    <property type="entry name" value="cNMP-bd_CS"/>
</dbReference>
<evidence type="ECO:0000313" key="4">
    <source>
        <dbReference type="Proteomes" id="UP000197019"/>
    </source>
</evidence>
<dbReference type="Pfam" id="PF00027">
    <property type="entry name" value="cNMP_binding"/>
    <property type="match status" value="1"/>
</dbReference>
<dbReference type="GO" id="GO:0005249">
    <property type="term" value="F:voltage-gated potassium channel activity"/>
    <property type="evidence" value="ECO:0007669"/>
    <property type="project" value="TreeGrafter"/>
</dbReference>
<dbReference type="InterPro" id="IPR018490">
    <property type="entry name" value="cNMP-bd_dom_sf"/>
</dbReference>
<protein>
    <submittedName>
        <fullName evidence="3">Cyclic nucleotide-binding domain-containing protein</fullName>
    </submittedName>
</protein>
<name>A0A1Z4BZ93_9GAMM</name>
<dbReference type="SUPFAM" id="SSF51206">
    <property type="entry name" value="cAMP-binding domain-like"/>
    <property type="match status" value="1"/>
</dbReference>
<dbReference type="PANTHER" id="PTHR10217">
    <property type="entry name" value="VOLTAGE AND LIGAND GATED POTASSIUM CHANNEL"/>
    <property type="match status" value="1"/>
</dbReference>
<dbReference type="InterPro" id="IPR000595">
    <property type="entry name" value="cNMP-bd_dom"/>
</dbReference>
<dbReference type="PANTHER" id="PTHR10217:SF435">
    <property type="entry name" value="POTASSIUM VOLTAGE-GATED CHANNEL PROTEIN EAG"/>
    <property type="match status" value="1"/>
</dbReference>
<feature type="domain" description="Cyclic nucleotide-binding" evidence="1">
    <location>
        <begin position="24"/>
        <end position="101"/>
    </location>
</feature>